<dbReference type="InterPro" id="IPR008138">
    <property type="entry name" value="SapB_2"/>
</dbReference>
<comment type="similarity">
    <text evidence="1 9">Belongs to the peptidase A1 family.</text>
</comment>
<keyword evidence="6 8" id="KW-1015">Disulfide bond</keyword>
<dbReference type="InterPro" id="IPR001969">
    <property type="entry name" value="Aspartic_peptidase_AS"/>
</dbReference>
<dbReference type="InterPro" id="IPR008139">
    <property type="entry name" value="SaposinB_dom"/>
</dbReference>
<evidence type="ECO:0000313" key="13">
    <source>
        <dbReference type="EMBL" id="EPS69682.1"/>
    </source>
</evidence>
<evidence type="ECO:0000256" key="3">
    <source>
        <dbReference type="ARBA" id="ARBA00022750"/>
    </source>
</evidence>
<dbReference type="Pfam" id="PF00026">
    <property type="entry name" value="Asp"/>
    <property type="match status" value="1"/>
</dbReference>
<dbReference type="Pfam" id="PF03489">
    <property type="entry name" value="SapB_2"/>
    <property type="match status" value="1"/>
</dbReference>
<dbReference type="FunFam" id="2.40.70.10:FF:000115">
    <property type="entry name" value="Lysosomal aspartic protease"/>
    <property type="match status" value="1"/>
</dbReference>
<reference evidence="13 14" key="1">
    <citation type="journal article" date="2013" name="BMC Genomics">
        <title>The miniature genome of a carnivorous plant Genlisea aurea contains a low number of genes and short non-coding sequences.</title>
        <authorList>
            <person name="Leushkin E.V."/>
            <person name="Sutormin R.A."/>
            <person name="Nabieva E.R."/>
            <person name="Penin A.A."/>
            <person name="Kondrashov A.S."/>
            <person name="Logacheva M.D."/>
        </authorList>
    </citation>
    <scope>NUCLEOTIDE SEQUENCE [LARGE SCALE GENOMIC DNA]</scope>
</reference>
<gene>
    <name evidence="13" type="ORF">M569_05082</name>
</gene>
<evidence type="ECO:0000256" key="8">
    <source>
        <dbReference type="PIRSR" id="PIRSR601461-2"/>
    </source>
</evidence>
<feature type="signal peptide" evidence="10">
    <location>
        <begin position="1"/>
        <end position="22"/>
    </location>
</feature>
<keyword evidence="14" id="KW-1185">Reference proteome</keyword>
<evidence type="ECO:0000256" key="4">
    <source>
        <dbReference type="ARBA" id="ARBA00022801"/>
    </source>
</evidence>
<dbReference type="InterPro" id="IPR011001">
    <property type="entry name" value="Saposin-like"/>
</dbReference>
<accession>S8EAV5</accession>
<feature type="domain" description="Peptidase A1" evidence="12">
    <location>
        <begin position="82"/>
        <end position="504"/>
    </location>
</feature>
<evidence type="ECO:0000256" key="2">
    <source>
        <dbReference type="ARBA" id="ARBA00022670"/>
    </source>
</evidence>
<dbReference type="InterPro" id="IPR021109">
    <property type="entry name" value="Peptidase_aspartic_dom_sf"/>
</dbReference>
<evidence type="ECO:0000259" key="12">
    <source>
        <dbReference type="PROSITE" id="PS51767"/>
    </source>
</evidence>
<name>S8EAV5_9LAMI</name>
<evidence type="ECO:0000313" key="14">
    <source>
        <dbReference type="Proteomes" id="UP000015453"/>
    </source>
</evidence>
<feature type="domain" description="Saposin B-type" evidence="11">
    <location>
        <begin position="310"/>
        <end position="350"/>
    </location>
</feature>
<evidence type="ECO:0000256" key="6">
    <source>
        <dbReference type="ARBA" id="ARBA00023157"/>
    </source>
</evidence>
<evidence type="ECO:0000256" key="10">
    <source>
        <dbReference type="SAM" id="SignalP"/>
    </source>
</evidence>
<evidence type="ECO:0000259" key="11">
    <source>
        <dbReference type="PROSITE" id="PS50015"/>
    </source>
</evidence>
<sequence length="507" mass="55481">MGTHALLLTLILSSLLLSLVSAASDRNLIRIRIVKLAFDEKRRLASHAEFEGKQSWMRRKSEGGDEEEADIVALKNYLDAQYYGDIGIGTPPQTFSVVFDTGSSNMWIPSSKCYLSAPCYFHSKYKSSQSSTYKENGKSAAIQYGSGSISGFFSEDVVRIGDVDIKNQEFIEATSEPSLTFVMAKFDGIVGLGFQEISVGNSTPPWYNMLKQGLVKEPIFSFWLNRKLESSEQGGELVFGGADPKHFKGEHVYVPVTKKGYWQFDMGDVIVDGKESGYCTDGCSAIADSGTSLLAGPSDVIALINKAIGVVNAECESTISQHGETILDFLLAEVKPEEICWRIKLCSSEGVQGIELGGIESVVDDVDEAGRSSGFDDTTCRACRMLVSSMQTEIERNNSPRHAILRHANEKVCKRNDELGISSVDCSRVDSMPEIGFTIAGQVFTLSSDQYILKVGEGDQAQCISGFIGFDVPPPRGPLWILGDMFMGRYHTVFDFGNQRVGFAEAA</sequence>
<feature type="disulfide bond" evidence="8">
    <location>
        <begin position="113"/>
        <end position="119"/>
    </location>
</feature>
<keyword evidence="7" id="KW-0325">Glycoprotein</keyword>
<evidence type="ECO:0008006" key="15">
    <source>
        <dbReference type="Google" id="ProtNLM"/>
    </source>
</evidence>
<dbReference type="Gene3D" id="1.10.225.10">
    <property type="entry name" value="Saposin-like"/>
    <property type="match status" value="1"/>
</dbReference>
<dbReference type="GO" id="GO:0006508">
    <property type="term" value="P:proteolysis"/>
    <property type="evidence" value="ECO:0007669"/>
    <property type="project" value="UniProtKB-KW"/>
</dbReference>
<feature type="chain" id="PRO_5004562917" description="Aspartic proteinase" evidence="10">
    <location>
        <begin position="23"/>
        <end position="507"/>
    </location>
</feature>
<organism evidence="13 14">
    <name type="scientific">Genlisea aurea</name>
    <dbReference type="NCBI Taxonomy" id="192259"/>
    <lineage>
        <taxon>Eukaryota</taxon>
        <taxon>Viridiplantae</taxon>
        <taxon>Streptophyta</taxon>
        <taxon>Embryophyta</taxon>
        <taxon>Tracheophyta</taxon>
        <taxon>Spermatophyta</taxon>
        <taxon>Magnoliopsida</taxon>
        <taxon>eudicotyledons</taxon>
        <taxon>Gunneridae</taxon>
        <taxon>Pentapetalae</taxon>
        <taxon>asterids</taxon>
        <taxon>lamiids</taxon>
        <taxon>Lamiales</taxon>
        <taxon>Lentibulariaceae</taxon>
        <taxon>Genlisea</taxon>
    </lineage>
</organism>
<dbReference type="FunFam" id="2.40.70.10:FF:000044">
    <property type="entry name" value="Lysosomal aspartic protease"/>
    <property type="match status" value="1"/>
</dbReference>
<dbReference type="GO" id="GO:0004190">
    <property type="term" value="F:aspartic-type endopeptidase activity"/>
    <property type="evidence" value="ECO:0007669"/>
    <property type="project" value="UniProtKB-KW"/>
</dbReference>
<keyword evidence="10" id="KW-0732">Signal</keyword>
<dbReference type="PROSITE" id="PS50015">
    <property type="entry name" value="SAP_B"/>
    <property type="match status" value="1"/>
</dbReference>
<comment type="caution">
    <text evidence="13">The sequence shown here is derived from an EMBL/GenBank/DDBJ whole genome shotgun (WGS) entry which is preliminary data.</text>
</comment>
<dbReference type="PROSITE" id="PS00141">
    <property type="entry name" value="ASP_PROTEASE"/>
    <property type="match status" value="2"/>
</dbReference>
<dbReference type="SUPFAM" id="SSF47862">
    <property type="entry name" value="Saposin"/>
    <property type="match status" value="1"/>
</dbReference>
<keyword evidence="3 9" id="KW-0064">Aspartyl protease</keyword>
<keyword evidence="2 9" id="KW-0645">Protease</keyword>
<dbReference type="OrthoDB" id="771136at2759"/>
<dbReference type="AlphaFoldDB" id="S8EAV5"/>
<evidence type="ECO:0000256" key="1">
    <source>
        <dbReference type="ARBA" id="ARBA00007447"/>
    </source>
</evidence>
<dbReference type="PRINTS" id="PR00792">
    <property type="entry name" value="PEPSIN"/>
</dbReference>
<evidence type="ECO:0000256" key="7">
    <source>
        <dbReference type="ARBA" id="ARBA00023180"/>
    </source>
</evidence>
<dbReference type="PANTHER" id="PTHR47966:SF76">
    <property type="entry name" value="ASPARTIC PROTEINASE A1"/>
    <property type="match status" value="1"/>
</dbReference>
<proteinExistence type="inferred from homology"/>
<dbReference type="PROSITE" id="PS51767">
    <property type="entry name" value="PEPTIDASE_A1"/>
    <property type="match status" value="1"/>
</dbReference>
<dbReference type="InterPro" id="IPR001461">
    <property type="entry name" value="Aspartic_peptidase_A1"/>
</dbReference>
<dbReference type="PANTHER" id="PTHR47966">
    <property type="entry name" value="BETA-SITE APP-CLEAVING ENZYME, ISOFORM A-RELATED"/>
    <property type="match status" value="1"/>
</dbReference>
<dbReference type="Gene3D" id="2.40.70.10">
    <property type="entry name" value="Acid Proteases"/>
    <property type="match status" value="2"/>
</dbReference>
<dbReference type="SUPFAM" id="SSF50630">
    <property type="entry name" value="Acid proteases"/>
    <property type="match status" value="1"/>
</dbReference>
<keyword evidence="4 9" id="KW-0378">Hydrolase</keyword>
<evidence type="ECO:0000256" key="9">
    <source>
        <dbReference type="RuleBase" id="RU000454"/>
    </source>
</evidence>
<dbReference type="InterPro" id="IPR033121">
    <property type="entry name" value="PEPTIDASE_A1"/>
</dbReference>
<protein>
    <recommendedName>
        <fullName evidence="15">Aspartic proteinase</fullName>
    </recommendedName>
</protein>
<evidence type="ECO:0000256" key="5">
    <source>
        <dbReference type="ARBA" id="ARBA00023145"/>
    </source>
</evidence>
<dbReference type="Proteomes" id="UP000015453">
    <property type="component" value="Unassembled WGS sequence"/>
</dbReference>
<dbReference type="EMBL" id="AUSU01002014">
    <property type="protein sequence ID" value="EPS69682.1"/>
    <property type="molecule type" value="Genomic_DNA"/>
</dbReference>
<keyword evidence="5" id="KW-0865">Zymogen</keyword>